<dbReference type="InterPro" id="IPR025351">
    <property type="entry name" value="Pvc16_N"/>
</dbReference>
<dbReference type="Proteomes" id="UP001369736">
    <property type="component" value="Unassembled WGS sequence"/>
</dbReference>
<gene>
    <name evidence="2" type="ORF">WCD58_15525</name>
</gene>
<proteinExistence type="predicted"/>
<reference evidence="2 3" key="1">
    <citation type="submission" date="2024-03" db="EMBL/GenBank/DDBJ databases">
        <title>Actinomycetospora sp. OC33-EN07, a novel actinomycete isolated from wild orchid (Aerides multiflora).</title>
        <authorList>
            <person name="Suriyachadkun C."/>
        </authorList>
    </citation>
    <scope>NUCLEOTIDE SEQUENCE [LARGE SCALE GENOMIC DNA]</scope>
    <source>
        <strain evidence="2 3">OC33-EN07</strain>
    </source>
</reference>
<evidence type="ECO:0000259" key="1">
    <source>
        <dbReference type="Pfam" id="PF14065"/>
    </source>
</evidence>
<evidence type="ECO:0000313" key="2">
    <source>
        <dbReference type="EMBL" id="MEJ2862582.1"/>
    </source>
</evidence>
<dbReference type="RefSeq" id="WP_337703963.1">
    <property type="nucleotide sequence ID" value="NZ_JBBEGM010000006.1"/>
</dbReference>
<organism evidence="2 3">
    <name type="scientific">Actinomycetospora flava</name>
    <dbReference type="NCBI Taxonomy" id="3129232"/>
    <lineage>
        <taxon>Bacteria</taxon>
        <taxon>Bacillati</taxon>
        <taxon>Actinomycetota</taxon>
        <taxon>Actinomycetes</taxon>
        <taxon>Pseudonocardiales</taxon>
        <taxon>Pseudonocardiaceae</taxon>
        <taxon>Actinomycetospora</taxon>
    </lineage>
</organism>
<name>A0ABU8M7G6_9PSEU</name>
<feature type="domain" description="Pvc16 N-terminal" evidence="1">
    <location>
        <begin position="9"/>
        <end position="204"/>
    </location>
</feature>
<evidence type="ECO:0000313" key="3">
    <source>
        <dbReference type="Proteomes" id="UP001369736"/>
    </source>
</evidence>
<sequence>MSNDLAVAAVTAVLRAVLERALAHTPPRALDGARVTTVRPDRLAIQDGPGLNVFLYGVSPNHGWNLHDLPTRGSDSALRHPPLVALDLHYLLSAYGADDALDAQRMIARAMAALHRDAVLARPLIASVLDDLREDHVLGFLAEADLADQVELVKLTAQSLSLDELSKLWSMFVQAPFELSVAYTASVVLVESDVDLRAPLPVREPRVVVSPGPLLQLTSLGTRPGPTASGAGTEVVLDGTGLSGPHTEVHVGPATLTPREGTATRLTVLLDATVPAGVHAVRVRHREPVTAGGAELRMVAQSNVLALTVRPSVVPGPVTGTTVVLRIDPPVQPGQQVRVQLDPLPDEAGTAPTLRARTIRLPPRAPGQGPLQEHPLDLADVPVGPWLLRVQVDGVDSTPEVLGDLYAAPTVTVSAP</sequence>
<accession>A0ABU8M7G6</accession>
<keyword evidence="3" id="KW-1185">Reference proteome</keyword>
<comment type="caution">
    <text evidence="2">The sequence shown here is derived from an EMBL/GenBank/DDBJ whole genome shotgun (WGS) entry which is preliminary data.</text>
</comment>
<dbReference type="Pfam" id="PF14065">
    <property type="entry name" value="Pvc16_N"/>
    <property type="match status" value="1"/>
</dbReference>
<dbReference type="EMBL" id="JBBEGM010000006">
    <property type="protein sequence ID" value="MEJ2862582.1"/>
    <property type="molecule type" value="Genomic_DNA"/>
</dbReference>
<protein>
    <submittedName>
        <fullName evidence="2">Pvc16 family protein</fullName>
    </submittedName>
</protein>